<organism evidence="2 3">
    <name type="scientific">Virgibacillus dokdonensis</name>
    <dbReference type="NCBI Taxonomy" id="302167"/>
    <lineage>
        <taxon>Bacteria</taxon>
        <taxon>Bacillati</taxon>
        <taxon>Bacillota</taxon>
        <taxon>Bacilli</taxon>
        <taxon>Bacillales</taxon>
        <taxon>Bacillaceae</taxon>
        <taxon>Virgibacillus</taxon>
    </lineage>
</organism>
<accession>A0ABU7VIR3</accession>
<sequence>MKQSKLRIAGWLLFLLAGLIFCGQIVFLFLPTIYPQVEYTDNRLFYFFNISFAVFLSLALLSLLGLSKMWRLFVVVCLGLFSIVNTWMLVSTNQQVRNIISISPNFKEVLVIKKQTNTQTATYYRSRFGILAMPHQTLPEDLKSSPKIKWLANDIAAVTYKTSDDNLQQFIATYGDRGDGTSYYEVGAVTRGKWRGDGAKVINHPEGITVITNGTSETFSWEETIQYGTLAIVLMKENQAVWTIALDKNFDAEAINDGRQQTGNIILYKATMSDIKPIVLAKGRLK</sequence>
<dbReference type="RefSeq" id="WP_331805856.1">
    <property type="nucleotide sequence ID" value="NZ_JAZHPM010000035.1"/>
</dbReference>
<reference evidence="2 3" key="1">
    <citation type="submission" date="2024-01" db="EMBL/GenBank/DDBJ databases">
        <title>Survival strategy associated with biotechnological potential of Virgibacillus dokdonensis T4.6 isolated from salt-fermented shrimp paste.</title>
        <authorList>
            <person name="Doan T.V."/>
            <person name="Quach N.T."/>
            <person name="Phi Q.-T."/>
        </authorList>
    </citation>
    <scope>NUCLEOTIDE SEQUENCE [LARGE SCALE GENOMIC DNA]</scope>
    <source>
        <strain evidence="2 3">T4.6</strain>
    </source>
</reference>
<evidence type="ECO:0000256" key="1">
    <source>
        <dbReference type="SAM" id="Phobius"/>
    </source>
</evidence>
<keyword evidence="1" id="KW-1133">Transmembrane helix</keyword>
<evidence type="ECO:0000313" key="2">
    <source>
        <dbReference type="EMBL" id="MEF2293569.1"/>
    </source>
</evidence>
<keyword evidence="1" id="KW-0472">Membrane</keyword>
<comment type="caution">
    <text evidence="2">The sequence shown here is derived from an EMBL/GenBank/DDBJ whole genome shotgun (WGS) entry which is preliminary data.</text>
</comment>
<evidence type="ECO:0000313" key="3">
    <source>
        <dbReference type="Proteomes" id="UP001356080"/>
    </source>
</evidence>
<feature type="transmembrane region" description="Helical" evidence="1">
    <location>
        <begin position="46"/>
        <end position="65"/>
    </location>
</feature>
<feature type="transmembrane region" description="Helical" evidence="1">
    <location>
        <begin position="72"/>
        <end position="90"/>
    </location>
</feature>
<dbReference type="EMBL" id="JAZHPM010000035">
    <property type="protein sequence ID" value="MEF2293569.1"/>
    <property type="molecule type" value="Genomic_DNA"/>
</dbReference>
<dbReference type="Proteomes" id="UP001356080">
    <property type="component" value="Unassembled WGS sequence"/>
</dbReference>
<keyword evidence="3" id="KW-1185">Reference proteome</keyword>
<gene>
    <name evidence="2" type="ORF">V2W34_16330</name>
</gene>
<name>A0ABU7VIR3_9BACI</name>
<protein>
    <submittedName>
        <fullName evidence="2">Uncharacterized protein</fullName>
    </submittedName>
</protein>
<feature type="transmembrane region" description="Helical" evidence="1">
    <location>
        <begin position="12"/>
        <end position="34"/>
    </location>
</feature>
<keyword evidence="1" id="KW-0812">Transmembrane</keyword>
<proteinExistence type="predicted"/>